<organism evidence="1">
    <name type="scientific">uncultured Caudovirales phage</name>
    <dbReference type="NCBI Taxonomy" id="2100421"/>
    <lineage>
        <taxon>Viruses</taxon>
        <taxon>Duplodnaviria</taxon>
        <taxon>Heunggongvirae</taxon>
        <taxon>Uroviricota</taxon>
        <taxon>Caudoviricetes</taxon>
        <taxon>Peduoviridae</taxon>
        <taxon>Maltschvirus</taxon>
        <taxon>Maltschvirus maltsch</taxon>
    </lineage>
</organism>
<gene>
    <name evidence="1" type="ORF">UFOVP934_11</name>
</gene>
<reference evidence="1" key="1">
    <citation type="submission" date="2020-05" db="EMBL/GenBank/DDBJ databases">
        <authorList>
            <person name="Chiriac C."/>
            <person name="Salcher M."/>
            <person name="Ghai R."/>
            <person name="Kavagutti S V."/>
        </authorList>
    </citation>
    <scope>NUCLEOTIDE SEQUENCE</scope>
</reference>
<sequence>MIEELDDLTLVYMYGFKNGKDSLKDEIERLLLIEQGAAEPCDTCGWRMRFPHEECRNCENAKLRDEIERLRAALWDQLNDCINFDGGKLTDSIMARSSAALAGEASDDAAT</sequence>
<dbReference type="EMBL" id="LR796886">
    <property type="protein sequence ID" value="CAB4172501.1"/>
    <property type="molecule type" value="Genomic_DNA"/>
</dbReference>
<proteinExistence type="predicted"/>
<name>A0A6J5PT24_9CAUD</name>
<protein>
    <submittedName>
        <fullName evidence="1">Uncharacterized protein</fullName>
    </submittedName>
</protein>
<evidence type="ECO:0000313" key="1">
    <source>
        <dbReference type="EMBL" id="CAB4172501.1"/>
    </source>
</evidence>
<accession>A0A6J5PT24</accession>